<evidence type="ECO:0000313" key="2">
    <source>
        <dbReference type="Proteomes" id="UP000789570"/>
    </source>
</evidence>
<accession>A0A9N9JA64</accession>
<feature type="non-terminal residue" evidence="1">
    <location>
        <position position="45"/>
    </location>
</feature>
<protein>
    <submittedName>
        <fullName evidence="1">11107_t:CDS:1</fullName>
    </submittedName>
</protein>
<proteinExistence type="predicted"/>
<dbReference type="EMBL" id="CAJVPQ010026567">
    <property type="protein sequence ID" value="CAG8769211.1"/>
    <property type="molecule type" value="Genomic_DNA"/>
</dbReference>
<sequence>SPTECTTCEGEIKHVILTGADQPRLSREGKCIILAPYLPTPCQWH</sequence>
<comment type="caution">
    <text evidence="1">The sequence shown here is derived from an EMBL/GenBank/DDBJ whole genome shotgun (WGS) entry which is preliminary data.</text>
</comment>
<keyword evidence="2" id="KW-1185">Reference proteome</keyword>
<dbReference type="Proteomes" id="UP000789570">
    <property type="component" value="Unassembled WGS sequence"/>
</dbReference>
<organism evidence="1 2">
    <name type="scientific">Funneliformis caledonium</name>
    <dbReference type="NCBI Taxonomy" id="1117310"/>
    <lineage>
        <taxon>Eukaryota</taxon>
        <taxon>Fungi</taxon>
        <taxon>Fungi incertae sedis</taxon>
        <taxon>Mucoromycota</taxon>
        <taxon>Glomeromycotina</taxon>
        <taxon>Glomeromycetes</taxon>
        <taxon>Glomerales</taxon>
        <taxon>Glomeraceae</taxon>
        <taxon>Funneliformis</taxon>
    </lineage>
</organism>
<feature type="non-terminal residue" evidence="1">
    <location>
        <position position="1"/>
    </location>
</feature>
<name>A0A9N9JA64_9GLOM</name>
<reference evidence="1" key="1">
    <citation type="submission" date="2021-06" db="EMBL/GenBank/DDBJ databases">
        <authorList>
            <person name="Kallberg Y."/>
            <person name="Tangrot J."/>
            <person name="Rosling A."/>
        </authorList>
    </citation>
    <scope>NUCLEOTIDE SEQUENCE</scope>
    <source>
        <strain evidence="1">UK204</strain>
    </source>
</reference>
<evidence type="ECO:0000313" key="1">
    <source>
        <dbReference type="EMBL" id="CAG8769211.1"/>
    </source>
</evidence>
<gene>
    <name evidence="1" type="ORF">FCALED_LOCUS17423</name>
</gene>
<dbReference type="AlphaFoldDB" id="A0A9N9JA64"/>